<reference evidence="2 3" key="1">
    <citation type="journal article" date="2022" name="Int. J. Syst. Evol. Microbiol.">
        <title>Prevotella herbatica sp. nov., a plant polysaccharide-decomposing anaerobic bacterium isolated from a methanogenic reactor.</title>
        <authorList>
            <person name="Uek A."/>
            <person name="Tonouchi A."/>
            <person name="Kaku N."/>
            <person name="Ueki K."/>
        </authorList>
    </citation>
    <scope>NUCLEOTIDE SEQUENCE [LARGE SCALE GENOMIC DNA]</scope>
    <source>
        <strain evidence="2 3">WR041</strain>
    </source>
</reference>
<sequence length="306" mass="35767">MDLKEYITKDYIYNTKFFREQNTLIPVKVLVEGDDDIEFWKKVLSKYNKYNFSIATNKVIDSRGTTTVHNGKDALMKWASLLCENFIICVDADYDLVIDNYHSYTNILRDNKYIINTAYYSIENVLCHPDNLTKIEKELTTIDSSFNYLDFLELLSSSIYDLLLLFVAAKNESIKSQTDSDFTIMDFKRVVNSLKFRNNTYSEDFKAFSDEYHNDNALKLLLGKYKKAMKAADVALCSYNCKDKNAYKLIQGHFLFDRIVFPVLCFICSTIRGCRTQIKDLYYNCTTFDDTMIPDSLERKLNDIYV</sequence>
<keyword evidence="3" id="KW-1185">Reference proteome</keyword>
<accession>A0ABN6EIJ4</accession>
<keyword evidence="2" id="KW-0067">ATP-binding</keyword>
<dbReference type="InterPro" id="IPR029492">
    <property type="entry name" value="DUF4435"/>
</dbReference>
<organism evidence="2 3">
    <name type="scientific">Prevotella herbatica</name>
    <dbReference type="NCBI Taxonomy" id="2801997"/>
    <lineage>
        <taxon>Bacteria</taxon>
        <taxon>Pseudomonadati</taxon>
        <taxon>Bacteroidota</taxon>
        <taxon>Bacteroidia</taxon>
        <taxon>Bacteroidales</taxon>
        <taxon>Prevotellaceae</taxon>
        <taxon>Prevotella</taxon>
    </lineage>
</organism>
<dbReference type="EMBL" id="AP024484">
    <property type="protein sequence ID" value="BCS85755.1"/>
    <property type="molecule type" value="Genomic_DNA"/>
</dbReference>
<proteinExistence type="predicted"/>
<gene>
    <name evidence="2" type="ORF">prwr041_16480</name>
</gene>
<dbReference type="Pfam" id="PF14491">
    <property type="entry name" value="DUF4435"/>
    <property type="match status" value="1"/>
</dbReference>
<dbReference type="RefSeq" id="WP_207153384.1">
    <property type="nucleotide sequence ID" value="NZ_AP024484.1"/>
</dbReference>
<evidence type="ECO:0000313" key="2">
    <source>
        <dbReference type="EMBL" id="BCS85755.1"/>
    </source>
</evidence>
<dbReference type="GO" id="GO:0005524">
    <property type="term" value="F:ATP binding"/>
    <property type="evidence" value="ECO:0007669"/>
    <property type="project" value="UniProtKB-KW"/>
</dbReference>
<protein>
    <submittedName>
        <fullName evidence="2">ABC transporter ATP-binding protein</fullName>
    </submittedName>
</protein>
<dbReference type="Proteomes" id="UP001319045">
    <property type="component" value="Chromosome"/>
</dbReference>
<evidence type="ECO:0000313" key="3">
    <source>
        <dbReference type="Proteomes" id="UP001319045"/>
    </source>
</evidence>
<keyword evidence="2" id="KW-0547">Nucleotide-binding</keyword>
<feature type="domain" description="DUF4435" evidence="1">
    <location>
        <begin position="29"/>
        <end position="271"/>
    </location>
</feature>
<evidence type="ECO:0000259" key="1">
    <source>
        <dbReference type="Pfam" id="PF14491"/>
    </source>
</evidence>
<name>A0ABN6EIJ4_9BACT</name>